<name>A0AA35YXL1_LACSI</name>
<reference evidence="1" key="1">
    <citation type="submission" date="2023-04" db="EMBL/GenBank/DDBJ databases">
        <authorList>
            <person name="Vijverberg K."/>
            <person name="Xiong W."/>
            <person name="Schranz E."/>
        </authorList>
    </citation>
    <scope>NUCLEOTIDE SEQUENCE</scope>
</reference>
<protein>
    <submittedName>
        <fullName evidence="1">Uncharacterized protein</fullName>
    </submittedName>
</protein>
<accession>A0AA35YXL1</accession>
<keyword evidence="2" id="KW-1185">Reference proteome</keyword>
<gene>
    <name evidence="1" type="ORF">LSALG_LOCUS21568</name>
</gene>
<evidence type="ECO:0000313" key="2">
    <source>
        <dbReference type="Proteomes" id="UP001177003"/>
    </source>
</evidence>
<organism evidence="1 2">
    <name type="scientific">Lactuca saligna</name>
    <name type="common">Willowleaf lettuce</name>
    <dbReference type="NCBI Taxonomy" id="75948"/>
    <lineage>
        <taxon>Eukaryota</taxon>
        <taxon>Viridiplantae</taxon>
        <taxon>Streptophyta</taxon>
        <taxon>Embryophyta</taxon>
        <taxon>Tracheophyta</taxon>
        <taxon>Spermatophyta</taxon>
        <taxon>Magnoliopsida</taxon>
        <taxon>eudicotyledons</taxon>
        <taxon>Gunneridae</taxon>
        <taxon>Pentapetalae</taxon>
        <taxon>asterids</taxon>
        <taxon>campanulids</taxon>
        <taxon>Asterales</taxon>
        <taxon>Asteraceae</taxon>
        <taxon>Cichorioideae</taxon>
        <taxon>Cichorieae</taxon>
        <taxon>Lactucinae</taxon>
        <taxon>Lactuca</taxon>
    </lineage>
</organism>
<dbReference type="AlphaFoldDB" id="A0AA35YXL1"/>
<evidence type="ECO:0000313" key="1">
    <source>
        <dbReference type="EMBL" id="CAI9281898.1"/>
    </source>
</evidence>
<sequence length="119" mass="13413">MERDVTAAEHKSNWSPYNHCIRLELSRSPAMTVIMVMHRQQGGEKNRLEQKQRQSHNQLCVCFNRSGASAAKDENPTASKVCFLSFFYLGTLVINKKVSLVVSFGQKNERKGVVADGEL</sequence>
<proteinExistence type="predicted"/>
<dbReference type="EMBL" id="OX465080">
    <property type="protein sequence ID" value="CAI9281898.1"/>
    <property type="molecule type" value="Genomic_DNA"/>
</dbReference>
<dbReference type="Proteomes" id="UP001177003">
    <property type="component" value="Chromosome 4"/>
</dbReference>